<reference evidence="1" key="2">
    <citation type="journal article" date="2015" name="Fish Shellfish Immunol.">
        <title>Early steps in the European eel (Anguilla anguilla)-Vibrio vulnificus interaction in the gills: Role of the RtxA13 toxin.</title>
        <authorList>
            <person name="Callol A."/>
            <person name="Pajuelo D."/>
            <person name="Ebbesson L."/>
            <person name="Teles M."/>
            <person name="MacKenzie S."/>
            <person name="Amaro C."/>
        </authorList>
    </citation>
    <scope>NUCLEOTIDE SEQUENCE</scope>
</reference>
<dbReference type="AlphaFoldDB" id="A0A0E9U9Y7"/>
<organism evidence="1">
    <name type="scientific">Anguilla anguilla</name>
    <name type="common">European freshwater eel</name>
    <name type="synonym">Muraena anguilla</name>
    <dbReference type="NCBI Taxonomy" id="7936"/>
    <lineage>
        <taxon>Eukaryota</taxon>
        <taxon>Metazoa</taxon>
        <taxon>Chordata</taxon>
        <taxon>Craniata</taxon>
        <taxon>Vertebrata</taxon>
        <taxon>Euteleostomi</taxon>
        <taxon>Actinopterygii</taxon>
        <taxon>Neopterygii</taxon>
        <taxon>Teleostei</taxon>
        <taxon>Anguilliformes</taxon>
        <taxon>Anguillidae</taxon>
        <taxon>Anguilla</taxon>
    </lineage>
</organism>
<dbReference type="EMBL" id="GBXM01046597">
    <property type="protein sequence ID" value="JAH61980.1"/>
    <property type="molecule type" value="Transcribed_RNA"/>
</dbReference>
<reference evidence="1" key="1">
    <citation type="submission" date="2014-11" db="EMBL/GenBank/DDBJ databases">
        <authorList>
            <person name="Amaro Gonzalez C."/>
        </authorList>
    </citation>
    <scope>NUCLEOTIDE SEQUENCE</scope>
</reference>
<name>A0A0E9U9Y7_ANGAN</name>
<protein>
    <submittedName>
        <fullName evidence="1">Uncharacterized protein</fullName>
    </submittedName>
</protein>
<accession>A0A0E9U9Y7</accession>
<proteinExistence type="predicted"/>
<sequence length="89" mass="10642">MTMETCLLLFSFHQVSYNVLELLNFRLRKLQSTFARHFHQETASTDVNVKLAEEKQLHSHSSFKMKLMFTQMFGEIKIFFGVNFKENYK</sequence>
<evidence type="ECO:0000313" key="1">
    <source>
        <dbReference type="EMBL" id="JAH61980.1"/>
    </source>
</evidence>